<feature type="region of interest" description="Disordered" evidence="1">
    <location>
        <begin position="33"/>
        <end position="54"/>
    </location>
</feature>
<dbReference type="Pfam" id="PF02188">
    <property type="entry name" value="GoLoco"/>
    <property type="match status" value="2"/>
</dbReference>
<dbReference type="InterPro" id="IPR011990">
    <property type="entry name" value="TPR-like_helical_dom_sf"/>
</dbReference>
<feature type="compositionally biased region" description="Basic and acidic residues" evidence="1">
    <location>
        <begin position="43"/>
        <end position="54"/>
    </location>
</feature>
<dbReference type="PANTHER" id="PTHR47503">
    <property type="entry name" value="PURKINJE CELL PROTEIN 2"/>
    <property type="match status" value="1"/>
</dbReference>
<sequence length="147" mass="16454">MDDQRLNPAEQEDFFKKISHAQQRRMDDQRCALTISPSPKSTPKHEPTEKPLTKDSEAFFNLLANSQGHRLDDQRVSLPTLPGIQNGGTKSTAEDRDQRCSLQPSRSTPATPTHNGSALNNIPTGQNNTQDKEVNYMFACICFMPPE</sequence>
<dbReference type="InterPro" id="IPR003109">
    <property type="entry name" value="GoLoco_motif"/>
</dbReference>
<dbReference type="Ensembl" id="ENSSORT00005035802.1">
    <property type="protein sequence ID" value="ENSSORP00005034878.1"/>
    <property type="gene ID" value="ENSSORG00005016430.1"/>
</dbReference>
<reference evidence="2" key="1">
    <citation type="submission" date="2019-06" db="EMBL/GenBank/DDBJ databases">
        <authorList>
            <consortium name="Wellcome Sanger Institute Data Sharing"/>
        </authorList>
    </citation>
    <scope>NUCLEOTIDE SEQUENCE [LARGE SCALE GENOMIC DNA]</scope>
</reference>
<name>A0A673B2W5_9TELE</name>
<feature type="compositionally biased region" description="Polar residues" evidence="1">
    <location>
        <begin position="100"/>
        <end position="128"/>
    </location>
</feature>
<keyword evidence="3" id="KW-1185">Reference proteome</keyword>
<feature type="region of interest" description="Disordered" evidence="1">
    <location>
        <begin position="70"/>
        <end position="128"/>
    </location>
</feature>
<dbReference type="InterPro" id="IPR042168">
    <property type="entry name" value="Pcp2"/>
</dbReference>
<dbReference type="PROSITE" id="PS50877">
    <property type="entry name" value="GOLOCO"/>
    <property type="match status" value="2"/>
</dbReference>
<reference evidence="2" key="2">
    <citation type="submission" date="2025-08" db="UniProtKB">
        <authorList>
            <consortium name="Ensembl"/>
        </authorList>
    </citation>
    <scope>IDENTIFICATION</scope>
</reference>
<reference evidence="2" key="3">
    <citation type="submission" date="2025-09" db="UniProtKB">
        <authorList>
            <consortium name="Ensembl"/>
        </authorList>
    </citation>
    <scope>IDENTIFICATION</scope>
</reference>
<protein>
    <submittedName>
        <fullName evidence="2">Uncharacterized protein</fullName>
    </submittedName>
</protein>
<evidence type="ECO:0000313" key="2">
    <source>
        <dbReference type="Ensembl" id="ENSSORP00005034878.1"/>
    </source>
</evidence>
<evidence type="ECO:0000313" key="3">
    <source>
        <dbReference type="Proteomes" id="UP000472271"/>
    </source>
</evidence>
<proteinExistence type="predicted"/>
<evidence type="ECO:0000256" key="1">
    <source>
        <dbReference type="SAM" id="MobiDB-lite"/>
    </source>
</evidence>
<organism evidence="2 3">
    <name type="scientific">Sphaeramia orbicularis</name>
    <name type="common">orbiculate cardinalfish</name>
    <dbReference type="NCBI Taxonomy" id="375764"/>
    <lineage>
        <taxon>Eukaryota</taxon>
        <taxon>Metazoa</taxon>
        <taxon>Chordata</taxon>
        <taxon>Craniata</taxon>
        <taxon>Vertebrata</taxon>
        <taxon>Euteleostomi</taxon>
        <taxon>Actinopterygii</taxon>
        <taxon>Neopterygii</taxon>
        <taxon>Teleostei</taxon>
        <taxon>Neoteleostei</taxon>
        <taxon>Acanthomorphata</taxon>
        <taxon>Gobiaria</taxon>
        <taxon>Kurtiformes</taxon>
        <taxon>Apogonoidei</taxon>
        <taxon>Apogonidae</taxon>
        <taxon>Apogoninae</taxon>
        <taxon>Sphaeramia</taxon>
    </lineage>
</organism>
<dbReference type="AlphaFoldDB" id="A0A673B2W5"/>
<dbReference type="SMART" id="SM00390">
    <property type="entry name" value="GoLoco"/>
    <property type="match status" value="2"/>
</dbReference>
<dbReference type="GO" id="GO:0005085">
    <property type="term" value="F:guanyl-nucleotide exchange factor activity"/>
    <property type="evidence" value="ECO:0007669"/>
    <property type="project" value="InterPro"/>
</dbReference>
<accession>A0A673B2W5</accession>
<dbReference type="PANTHER" id="PTHR47503:SF1">
    <property type="entry name" value="PURKINJE CELL PROTEIN 2 HOMOLOG"/>
    <property type="match status" value="1"/>
</dbReference>
<dbReference type="InParanoid" id="A0A673B2W5"/>
<dbReference type="Gene3D" id="1.25.40.10">
    <property type="entry name" value="Tetratricopeptide repeat domain"/>
    <property type="match status" value="1"/>
</dbReference>
<dbReference type="Proteomes" id="UP000472271">
    <property type="component" value="Chromosome 8"/>
</dbReference>